<dbReference type="OrthoDB" id="3262173at2759"/>
<feature type="region of interest" description="Disordered" evidence="1">
    <location>
        <begin position="1"/>
        <end position="93"/>
    </location>
</feature>
<feature type="compositionally biased region" description="Low complexity" evidence="1">
    <location>
        <begin position="315"/>
        <end position="331"/>
    </location>
</feature>
<dbReference type="STRING" id="1314674.A0A0D7BJ28"/>
<feature type="region of interest" description="Disordered" evidence="1">
    <location>
        <begin position="152"/>
        <end position="181"/>
    </location>
</feature>
<feature type="compositionally biased region" description="Basic and acidic residues" evidence="1">
    <location>
        <begin position="352"/>
        <end position="369"/>
    </location>
</feature>
<name>A0A0D7BJ28_9AGAR</name>
<evidence type="ECO:0000313" key="3">
    <source>
        <dbReference type="Proteomes" id="UP000054007"/>
    </source>
</evidence>
<evidence type="ECO:0000256" key="1">
    <source>
        <dbReference type="SAM" id="MobiDB-lite"/>
    </source>
</evidence>
<evidence type="ECO:0000313" key="2">
    <source>
        <dbReference type="EMBL" id="KIY70563.1"/>
    </source>
</evidence>
<feature type="region of interest" description="Disordered" evidence="1">
    <location>
        <begin position="310"/>
        <end position="375"/>
    </location>
</feature>
<accession>A0A0D7BJ28</accession>
<reference evidence="2 3" key="1">
    <citation type="journal article" date="2015" name="Fungal Genet. Biol.">
        <title>Evolution of novel wood decay mechanisms in Agaricales revealed by the genome sequences of Fistulina hepatica and Cylindrobasidium torrendii.</title>
        <authorList>
            <person name="Floudas D."/>
            <person name="Held B.W."/>
            <person name="Riley R."/>
            <person name="Nagy L.G."/>
            <person name="Koehler G."/>
            <person name="Ransdell A.S."/>
            <person name="Younus H."/>
            <person name="Chow J."/>
            <person name="Chiniquy J."/>
            <person name="Lipzen A."/>
            <person name="Tritt A."/>
            <person name="Sun H."/>
            <person name="Haridas S."/>
            <person name="LaButti K."/>
            <person name="Ohm R.A."/>
            <person name="Kues U."/>
            <person name="Blanchette R.A."/>
            <person name="Grigoriev I.V."/>
            <person name="Minto R.E."/>
            <person name="Hibbett D.S."/>
        </authorList>
    </citation>
    <scope>NUCLEOTIDE SEQUENCE [LARGE SCALE GENOMIC DNA]</scope>
    <source>
        <strain evidence="2 3">FP15055 ss-10</strain>
    </source>
</reference>
<gene>
    <name evidence="2" type="ORF">CYLTODRAFT_408791</name>
</gene>
<feature type="compositionally biased region" description="Polar residues" evidence="1">
    <location>
        <begin position="47"/>
        <end position="64"/>
    </location>
</feature>
<dbReference type="AlphaFoldDB" id="A0A0D7BJ28"/>
<organism evidence="2 3">
    <name type="scientific">Cylindrobasidium torrendii FP15055 ss-10</name>
    <dbReference type="NCBI Taxonomy" id="1314674"/>
    <lineage>
        <taxon>Eukaryota</taxon>
        <taxon>Fungi</taxon>
        <taxon>Dikarya</taxon>
        <taxon>Basidiomycota</taxon>
        <taxon>Agaricomycotina</taxon>
        <taxon>Agaricomycetes</taxon>
        <taxon>Agaricomycetidae</taxon>
        <taxon>Agaricales</taxon>
        <taxon>Marasmiineae</taxon>
        <taxon>Physalacriaceae</taxon>
        <taxon>Cylindrobasidium</taxon>
    </lineage>
</organism>
<dbReference type="EMBL" id="KN880466">
    <property type="protein sequence ID" value="KIY70563.1"/>
    <property type="molecule type" value="Genomic_DNA"/>
</dbReference>
<dbReference type="Proteomes" id="UP000054007">
    <property type="component" value="Unassembled WGS sequence"/>
</dbReference>
<proteinExistence type="predicted"/>
<sequence>MSSSSKISKAEEKNTMAAPKSNAPLTKKTMSEFKIPSPKTKPVSSVKARSSASLRGAATGSSKAPASRPKAQRKAPTESEVDDDGSIAESLISTNRVRRTEVERIAYFENQSECGTVEPHRVNCTRCRKWVSLGKKQTYAVKPWEKHREKCDAQPKYEDSDPISAGSVVHGSKKTEAERKAELEADTRALKVEPHRQQCKRCTAWIETNNLKLPYSLYNWERHQAKCSTPAAPSARVAMAERKVRLTNDSQAKTHSPRHVDCKICGANITLPGAEYNLDAWETHKVECPPPADQSVSGATDATLVQPSIAERAKSSSPLKSAEPEASSSSAVQAPSRKRRRDEDDVSDDDERLAVKARDEKYEEPKAEPPRGPGIVGWFMQPLNAFYDGLTSGLK</sequence>
<keyword evidence="3" id="KW-1185">Reference proteome</keyword>
<protein>
    <submittedName>
        <fullName evidence="2">Uncharacterized protein</fullName>
    </submittedName>
</protein>